<comment type="caution">
    <text evidence="2">The sequence shown here is derived from an EMBL/GenBank/DDBJ whole genome shotgun (WGS) entry which is preliminary data.</text>
</comment>
<feature type="region of interest" description="Disordered" evidence="1">
    <location>
        <begin position="1"/>
        <end position="89"/>
    </location>
</feature>
<keyword evidence="3" id="KW-1185">Reference proteome</keyword>
<reference evidence="2 3" key="1">
    <citation type="submission" date="2023-05" db="EMBL/GenBank/DDBJ databases">
        <title>B98-5 Cell Line De Novo Hybrid Assembly: An Optical Mapping Approach.</title>
        <authorList>
            <person name="Kananen K."/>
            <person name="Auerbach J.A."/>
            <person name="Kautto E."/>
            <person name="Blachly J.S."/>
        </authorList>
    </citation>
    <scope>NUCLEOTIDE SEQUENCE [LARGE SCALE GENOMIC DNA]</scope>
    <source>
        <strain evidence="2">B95-8</strain>
        <tissue evidence="2">Cell line</tissue>
    </source>
</reference>
<evidence type="ECO:0000313" key="3">
    <source>
        <dbReference type="Proteomes" id="UP001266305"/>
    </source>
</evidence>
<evidence type="ECO:0000256" key="1">
    <source>
        <dbReference type="SAM" id="MobiDB-lite"/>
    </source>
</evidence>
<protein>
    <submittedName>
        <fullName evidence="2">Uncharacterized protein</fullName>
    </submittedName>
</protein>
<gene>
    <name evidence="2" type="ORF">P7K49_029427</name>
</gene>
<dbReference type="Proteomes" id="UP001266305">
    <property type="component" value="Unassembled WGS sequence"/>
</dbReference>
<dbReference type="EMBL" id="JASSZA010000015">
    <property type="protein sequence ID" value="KAK2092898.1"/>
    <property type="molecule type" value="Genomic_DNA"/>
</dbReference>
<feature type="compositionally biased region" description="Polar residues" evidence="1">
    <location>
        <begin position="117"/>
        <end position="131"/>
    </location>
</feature>
<feature type="region of interest" description="Disordered" evidence="1">
    <location>
        <begin position="117"/>
        <end position="146"/>
    </location>
</feature>
<name>A0ABQ9U759_SAGOE</name>
<feature type="compositionally biased region" description="Basic and acidic residues" evidence="1">
    <location>
        <begin position="1"/>
        <end position="15"/>
    </location>
</feature>
<organism evidence="2 3">
    <name type="scientific">Saguinus oedipus</name>
    <name type="common">Cotton-top tamarin</name>
    <name type="synonym">Oedipomidas oedipus</name>
    <dbReference type="NCBI Taxonomy" id="9490"/>
    <lineage>
        <taxon>Eukaryota</taxon>
        <taxon>Metazoa</taxon>
        <taxon>Chordata</taxon>
        <taxon>Craniata</taxon>
        <taxon>Vertebrata</taxon>
        <taxon>Euteleostomi</taxon>
        <taxon>Mammalia</taxon>
        <taxon>Eutheria</taxon>
        <taxon>Euarchontoglires</taxon>
        <taxon>Primates</taxon>
        <taxon>Haplorrhini</taxon>
        <taxon>Platyrrhini</taxon>
        <taxon>Cebidae</taxon>
        <taxon>Callitrichinae</taxon>
        <taxon>Saguinus</taxon>
    </lineage>
</organism>
<evidence type="ECO:0000313" key="2">
    <source>
        <dbReference type="EMBL" id="KAK2092898.1"/>
    </source>
</evidence>
<proteinExistence type="predicted"/>
<sequence>MELERIAAGRCRGLDDPPPAPSRPGRHSRGEMQCHSRVKSAVLALETRKTRGPVRLLPRGPPDPPRPFLSLPSRRGGLGGRGLTRRDALRPRCAAGLNAVPGETGAGAVRYGAEGRQTTGAGFRSGASQKQLRTRRQLPRGGEAAAPRSAGGLLLLLLGGSPSAPRSCPGDAERL</sequence>
<accession>A0ABQ9U759</accession>